<dbReference type="SUPFAM" id="SSF50998">
    <property type="entry name" value="Quinoprotein alcohol dehydrogenase-like"/>
    <property type="match status" value="1"/>
</dbReference>
<dbReference type="PROSITE" id="PS50294">
    <property type="entry name" value="WD_REPEATS_REGION"/>
    <property type="match status" value="1"/>
</dbReference>
<dbReference type="Proteomes" id="UP000064525">
    <property type="component" value="Chromosome I"/>
</dbReference>
<dbReference type="KEGG" id="hty:BN2458_PEG1462"/>
<dbReference type="AlphaFoldDB" id="A0A0S4PVP0"/>
<organism evidence="3 4">
    <name type="scientific">Helicobacter typhlonius</name>
    <dbReference type="NCBI Taxonomy" id="76936"/>
    <lineage>
        <taxon>Bacteria</taxon>
        <taxon>Pseudomonadati</taxon>
        <taxon>Campylobacterota</taxon>
        <taxon>Epsilonproteobacteria</taxon>
        <taxon>Campylobacterales</taxon>
        <taxon>Helicobacteraceae</taxon>
        <taxon>Helicobacter</taxon>
    </lineage>
</organism>
<name>A0A0S4PVP0_9HELI</name>
<protein>
    <submittedName>
        <fullName evidence="3">Periplasmic nitrate reductase component NapL</fullName>
    </submittedName>
</protein>
<evidence type="ECO:0000256" key="2">
    <source>
        <dbReference type="SAM" id="SignalP"/>
    </source>
</evidence>
<dbReference type="PROSITE" id="PS50082">
    <property type="entry name" value="WD_REPEATS_2"/>
    <property type="match status" value="1"/>
</dbReference>
<keyword evidence="2" id="KW-0732">Signal</keyword>
<sequence>MCRFCVPLLALLCMLPLWAQYGANSGLTKPIVIESTNAQIIHTSAIITHISSFNNQIFVGNASGGIDVFSLDKSKRAHKAYSLTLPLVKDYFDNDFAPRVFDITTFDGKTLFVLSEASRGGKQILKISAMQEAEVIYQTTTSPKRIIAFDKDKLVVGFLSNEIGLFDIKNANFIYMSHPSLAGFSDLCVNAPFIFSTDESGIVNVLNVSNGELLARLENINKDNNYQIASARDKILTAGADRQMGVYTFSTQPQNSTQKAQFSLKNAASIKSHFLIYAVGISPQANFGAFSKNEQNDIGVIHLPTMREIYTLKGTTSLINSIIFYDEKTIISGSDDKSMIIWQLKD</sequence>
<dbReference type="EMBL" id="LN907858">
    <property type="protein sequence ID" value="CUU40345.1"/>
    <property type="molecule type" value="Genomic_DNA"/>
</dbReference>
<gene>
    <name evidence="3" type="ORF">BN2458_PEG1462</name>
</gene>
<dbReference type="RefSeq" id="WP_231944743.1">
    <property type="nucleotide sequence ID" value="NZ_CAJTQN010000002.1"/>
</dbReference>
<dbReference type="InterPro" id="IPR011047">
    <property type="entry name" value="Quinoprotein_ADH-like_sf"/>
</dbReference>
<reference evidence="4" key="1">
    <citation type="submission" date="2015-11" db="EMBL/GenBank/DDBJ databases">
        <authorList>
            <person name="Anvar S.Y."/>
        </authorList>
    </citation>
    <scope>NUCLEOTIDE SEQUENCE [LARGE SCALE GENOMIC DNA]</scope>
</reference>
<dbReference type="GeneID" id="78151643"/>
<feature type="repeat" description="WD" evidence="1">
    <location>
        <begin position="312"/>
        <end position="346"/>
    </location>
</feature>
<accession>A0A0S4PVP0</accession>
<feature type="chain" id="PRO_5006625926" evidence="2">
    <location>
        <begin position="20"/>
        <end position="346"/>
    </location>
</feature>
<keyword evidence="1" id="KW-0853">WD repeat</keyword>
<dbReference type="SMART" id="SM00320">
    <property type="entry name" value="WD40"/>
    <property type="match status" value="1"/>
</dbReference>
<evidence type="ECO:0000256" key="1">
    <source>
        <dbReference type="PROSITE-ProRule" id="PRU00221"/>
    </source>
</evidence>
<proteinExistence type="predicted"/>
<dbReference type="Gene3D" id="2.130.10.10">
    <property type="entry name" value="YVTN repeat-like/Quinoprotein amine dehydrogenase"/>
    <property type="match status" value="2"/>
</dbReference>
<evidence type="ECO:0000313" key="4">
    <source>
        <dbReference type="Proteomes" id="UP000064525"/>
    </source>
</evidence>
<dbReference type="InterPro" id="IPR015943">
    <property type="entry name" value="WD40/YVTN_repeat-like_dom_sf"/>
</dbReference>
<dbReference type="PATRIC" id="fig|76936.10.peg.1427"/>
<dbReference type="InterPro" id="IPR001680">
    <property type="entry name" value="WD40_rpt"/>
</dbReference>
<evidence type="ECO:0000313" key="3">
    <source>
        <dbReference type="EMBL" id="CUU40345.1"/>
    </source>
</evidence>
<feature type="signal peptide" evidence="2">
    <location>
        <begin position="1"/>
        <end position="19"/>
    </location>
</feature>